<accession>A0ABP6Y7K4</accession>
<feature type="transmembrane region" description="Helical" evidence="9">
    <location>
        <begin position="23"/>
        <end position="41"/>
    </location>
</feature>
<evidence type="ECO:0000256" key="4">
    <source>
        <dbReference type="ARBA" id="ARBA00022692"/>
    </source>
</evidence>
<keyword evidence="3" id="KW-0808">Transferase</keyword>
<keyword evidence="5 9" id="KW-1133">Transmembrane helix</keyword>
<evidence type="ECO:0000256" key="7">
    <source>
        <dbReference type="ARBA" id="ARBA00024033"/>
    </source>
</evidence>
<evidence type="ECO:0000256" key="3">
    <source>
        <dbReference type="ARBA" id="ARBA00022679"/>
    </source>
</evidence>
<feature type="transmembrane region" description="Helical" evidence="9">
    <location>
        <begin position="126"/>
        <end position="148"/>
    </location>
</feature>
<gene>
    <name evidence="10" type="ORF">GCM10022419_068170</name>
</gene>
<feature type="region of interest" description="Disordered" evidence="8">
    <location>
        <begin position="208"/>
        <end position="239"/>
    </location>
</feature>
<protein>
    <submittedName>
        <fullName evidence="10">Uncharacterized protein</fullName>
    </submittedName>
</protein>
<evidence type="ECO:0000256" key="2">
    <source>
        <dbReference type="ARBA" id="ARBA00022475"/>
    </source>
</evidence>
<sequence>MLLVSLTTAGAIAFRPFLRRSGRWGPVALAAALIASTYLMPMQYQVRFGQVGILLTALCLLDRTVKAPWVTRGVLIPFMMIPEETARFWFHVLLDSDRVGANNATTNQSLRGMLLRLYLDSGVTSVLWMILVAAVGVIGVSYGLSALVRAAGGRGGLHGRAADRAAFAGRVDPPLHLDHPHRRGAAGIRHVREATSGRGVDLACLHHPHPVPGRRRTGSAAHGGTGARTRKDPPGRPAW</sequence>
<evidence type="ECO:0000256" key="1">
    <source>
        <dbReference type="ARBA" id="ARBA00004651"/>
    </source>
</evidence>
<dbReference type="EMBL" id="BAABDQ010000017">
    <property type="protein sequence ID" value="GAA3577318.1"/>
    <property type="molecule type" value="Genomic_DNA"/>
</dbReference>
<comment type="subcellular location">
    <subcellularLocation>
        <location evidence="1">Cell membrane</location>
        <topology evidence="1">Multi-pass membrane protein</topology>
    </subcellularLocation>
</comment>
<evidence type="ECO:0000313" key="11">
    <source>
        <dbReference type="Proteomes" id="UP001500630"/>
    </source>
</evidence>
<dbReference type="Pfam" id="PF09594">
    <property type="entry name" value="GT87"/>
    <property type="match status" value="1"/>
</dbReference>
<evidence type="ECO:0000256" key="5">
    <source>
        <dbReference type="ARBA" id="ARBA00022989"/>
    </source>
</evidence>
<keyword evidence="2" id="KW-1003">Cell membrane</keyword>
<keyword evidence="4 9" id="KW-0812">Transmembrane</keyword>
<name>A0ABP6Y7K4_9ACTN</name>
<evidence type="ECO:0000313" key="10">
    <source>
        <dbReference type="EMBL" id="GAA3577318.1"/>
    </source>
</evidence>
<comment type="similarity">
    <text evidence="7">Belongs to the glycosyltransferase 87 family.</text>
</comment>
<feature type="compositionally biased region" description="Basic residues" evidence="8">
    <location>
        <begin position="208"/>
        <end position="217"/>
    </location>
</feature>
<evidence type="ECO:0000256" key="6">
    <source>
        <dbReference type="ARBA" id="ARBA00023136"/>
    </source>
</evidence>
<evidence type="ECO:0000256" key="9">
    <source>
        <dbReference type="SAM" id="Phobius"/>
    </source>
</evidence>
<organism evidence="10 11">
    <name type="scientific">Nonomuraea rosea</name>
    <dbReference type="NCBI Taxonomy" id="638574"/>
    <lineage>
        <taxon>Bacteria</taxon>
        <taxon>Bacillati</taxon>
        <taxon>Actinomycetota</taxon>
        <taxon>Actinomycetes</taxon>
        <taxon>Streptosporangiales</taxon>
        <taxon>Streptosporangiaceae</taxon>
        <taxon>Nonomuraea</taxon>
    </lineage>
</organism>
<dbReference type="InterPro" id="IPR018584">
    <property type="entry name" value="GT87"/>
</dbReference>
<evidence type="ECO:0000256" key="8">
    <source>
        <dbReference type="SAM" id="MobiDB-lite"/>
    </source>
</evidence>
<keyword evidence="11" id="KW-1185">Reference proteome</keyword>
<feature type="compositionally biased region" description="Basic and acidic residues" evidence="8">
    <location>
        <begin position="229"/>
        <end position="239"/>
    </location>
</feature>
<reference evidence="11" key="1">
    <citation type="journal article" date="2019" name="Int. J. Syst. Evol. Microbiol.">
        <title>The Global Catalogue of Microorganisms (GCM) 10K type strain sequencing project: providing services to taxonomists for standard genome sequencing and annotation.</title>
        <authorList>
            <consortium name="The Broad Institute Genomics Platform"/>
            <consortium name="The Broad Institute Genome Sequencing Center for Infectious Disease"/>
            <person name="Wu L."/>
            <person name="Ma J."/>
        </authorList>
    </citation>
    <scope>NUCLEOTIDE SEQUENCE [LARGE SCALE GENOMIC DNA]</scope>
    <source>
        <strain evidence="11">JCM 17326</strain>
    </source>
</reference>
<proteinExistence type="inferred from homology"/>
<comment type="caution">
    <text evidence="10">The sequence shown here is derived from an EMBL/GenBank/DDBJ whole genome shotgun (WGS) entry which is preliminary data.</text>
</comment>
<dbReference type="Proteomes" id="UP001500630">
    <property type="component" value="Unassembled WGS sequence"/>
</dbReference>
<keyword evidence="6 9" id="KW-0472">Membrane</keyword>